<sequence>MAEITGESASAQLNRVHLHRVMIDTPALLNMVKHCRDADWRQGGQGNLMGVLKDDTLMITQTMPEVNKSQMEELTAAMENESQKLMDTNKVGFYLSAHMGLTFNTDTLNNLYKCYKQFKNSVFLIYDISKANYGMNPLHCYRLSGKAIETLEKNANTTIDKMNLVQDKIRQSQLTIQELFEEVPIRIHRSHLLQAFLFDHIQPHMPAFNTNLFKLATPQYLCNHVYQLNEATEELVFEQQRLEQQQRQMMKQQKRIIQKQGGVSNAPIEDVITNKLDLFLLSRQVDELCNQINDCGIPDKEMESKLQKA</sequence>
<organism evidence="3 4">
    <name type="scientific">Stylonychia lemnae</name>
    <name type="common">Ciliate</name>
    <dbReference type="NCBI Taxonomy" id="5949"/>
    <lineage>
        <taxon>Eukaryota</taxon>
        <taxon>Sar</taxon>
        <taxon>Alveolata</taxon>
        <taxon>Ciliophora</taxon>
        <taxon>Intramacronucleata</taxon>
        <taxon>Spirotrichea</taxon>
        <taxon>Stichotrichia</taxon>
        <taxon>Sporadotrichida</taxon>
        <taxon>Oxytrichidae</taxon>
        <taxon>Stylonychinae</taxon>
        <taxon>Stylonychia</taxon>
    </lineage>
</organism>
<keyword evidence="3" id="KW-0396">Initiation factor</keyword>
<dbReference type="InterPro" id="IPR045810">
    <property type="entry name" value="eIF3h_C"/>
</dbReference>
<protein>
    <submittedName>
        <fullName evidence="3">Eukaryotic translation initiation factor 3 subunit h-like</fullName>
    </submittedName>
</protein>
<evidence type="ECO:0000313" key="3">
    <source>
        <dbReference type="EMBL" id="CDW81205.1"/>
    </source>
</evidence>
<evidence type="ECO:0000313" key="4">
    <source>
        <dbReference type="Proteomes" id="UP000039865"/>
    </source>
</evidence>
<dbReference type="Pfam" id="PF19445">
    <property type="entry name" value="eIF3h_C"/>
    <property type="match status" value="1"/>
</dbReference>
<evidence type="ECO:0000259" key="2">
    <source>
        <dbReference type="Pfam" id="PF19445"/>
    </source>
</evidence>
<feature type="domain" description="eIF3h C-terminal" evidence="2">
    <location>
        <begin position="137"/>
        <end position="257"/>
    </location>
</feature>
<dbReference type="InParanoid" id="A0A078AFY3"/>
<gene>
    <name evidence="3" type="primary">Contig12101.g12937</name>
    <name evidence="3" type="ORF">STYLEM_10216</name>
</gene>
<dbReference type="OrthoDB" id="10265695at2759"/>
<keyword evidence="1" id="KW-0175">Coiled coil</keyword>
<dbReference type="EMBL" id="CCKQ01009700">
    <property type="protein sequence ID" value="CDW81205.1"/>
    <property type="molecule type" value="Genomic_DNA"/>
</dbReference>
<dbReference type="GO" id="GO:0003743">
    <property type="term" value="F:translation initiation factor activity"/>
    <property type="evidence" value="ECO:0007669"/>
    <property type="project" value="UniProtKB-KW"/>
</dbReference>
<accession>A0A078AFY3</accession>
<keyword evidence="4" id="KW-1185">Reference proteome</keyword>
<name>A0A078AFY3_STYLE</name>
<reference evidence="3 4" key="1">
    <citation type="submission" date="2014-06" db="EMBL/GenBank/DDBJ databases">
        <authorList>
            <person name="Swart Estienne"/>
        </authorList>
    </citation>
    <scope>NUCLEOTIDE SEQUENCE [LARGE SCALE GENOMIC DNA]</scope>
    <source>
        <strain evidence="3 4">130c</strain>
    </source>
</reference>
<dbReference type="AlphaFoldDB" id="A0A078AFY3"/>
<evidence type="ECO:0000256" key="1">
    <source>
        <dbReference type="SAM" id="Coils"/>
    </source>
</evidence>
<feature type="coiled-coil region" evidence="1">
    <location>
        <begin position="228"/>
        <end position="255"/>
    </location>
</feature>
<dbReference type="OMA" id="INILMWE"/>
<dbReference type="Proteomes" id="UP000039865">
    <property type="component" value="Unassembled WGS sequence"/>
</dbReference>
<dbReference type="Gene3D" id="3.40.140.10">
    <property type="entry name" value="Cytidine Deaminase, domain 2"/>
    <property type="match status" value="1"/>
</dbReference>
<keyword evidence="3" id="KW-0648">Protein biosynthesis</keyword>
<proteinExistence type="predicted"/>
<feature type="coiled-coil region" evidence="1">
    <location>
        <begin position="148"/>
        <end position="182"/>
    </location>
</feature>